<sequence>MRFIITVIIYKNLNILYIGKINRRTQIWTIKKTTNA</sequence>
<evidence type="ECO:0000313" key="1">
    <source>
        <dbReference type="EMBL" id="DAF46349.1"/>
    </source>
</evidence>
<name>A0A8S5S5N0_9CAUD</name>
<organism evidence="1">
    <name type="scientific">Podoviridae sp. ctsUe5</name>
    <dbReference type="NCBI Taxonomy" id="2827750"/>
    <lineage>
        <taxon>Viruses</taxon>
        <taxon>Duplodnaviria</taxon>
        <taxon>Heunggongvirae</taxon>
        <taxon>Uroviricota</taxon>
        <taxon>Caudoviricetes</taxon>
    </lineage>
</organism>
<accession>A0A8S5S5N0</accession>
<proteinExistence type="predicted"/>
<protein>
    <submittedName>
        <fullName evidence="1">Uncharacterized protein</fullName>
    </submittedName>
</protein>
<reference evidence="1" key="1">
    <citation type="journal article" date="2021" name="Proc. Natl. Acad. Sci. U.S.A.">
        <title>A Catalog of Tens of Thousands of Viruses from Human Metagenomes Reveals Hidden Associations with Chronic Diseases.</title>
        <authorList>
            <person name="Tisza M.J."/>
            <person name="Buck C.B."/>
        </authorList>
    </citation>
    <scope>NUCLEOTIDE SEQUENCE</scope>
    <source>
        <strain evidence="1">CtsUe5</strain>
    </source>
</reference>
<dbReference type="EMBL" id="BK032536">
    <property type="protein sequence ID" value="DAF46349.1"/>
    <property type="molecule type" value="Genomic_DNA"/>
</dbReference>